<dbReference type="SMART" id="SM00382">
    <property type="entry name" value="AAA"/>
    <property type="match status" value="1"/>
</dbReference>
<dbReference type="InterPro" id="IPR003439">
    <property type="entry name" value="ABC_transporter-like_ATP-bd"/>
</dbReference>
<dbReference type="PROSITE" id="PS00211">
    <property type="entry name" value="ABC_TRANSPORTER_1"/>
    <property type="match status" value="1"/>
</dbReference>
<dbReference type="EMBL" id="CP012673">
    <property type="protein sequence ID" value="AUX45313.1"/>
    <property type="molecule type" value="Genomic_DNA"/>
</dbReference>
<dbReference type="GO" id="GO:0005524">
    <property type="term" value="F:ATP binding"/>
    <property type="evidence" value="ECO:0007669"/>
    <property type="project" value="UniProtKB-KW"/>
</dbReference>
<dbReference type="Proteomes" id="UP000238348">
    <property type="component" value="Chromosome"/>
</dbReference>
<dbReference type="PROSITE" id="PS50893">
    <property type="entry name" value="ABC_TRANSPORTER_2"/>
    <property type="match status" value="1"/>
</dbReference>
<dbReference type="GO" id="GO:0016887">
    <property type="term" value="F:ATP hydrolysis activity"/>
    <property type="evidence" value="ECO:0007669"/>
    <property type="project" value="InterPro"/>
</dbReference>
<dbReference type="SUPFAM" id="SSF52540">
    <property type="entry name" value="P-loop containing nucleoside triphosphate hydrolases"/>
    <property type="match status" value="1"/>
</dbReference>
<accession>A0A2L0F1A5</accession>
<keyword evidence="2" id="KW-0547">Nucleotide-binding</keyword>
<gene>
    <name evidence="5" type="ORF">SOCE26_067950</name>
</gene>
<keyword evidence="3 5" id="KW-0067">ATP-binding</keyword>
<protein>
    <submittedName>
        <fullName evidence="5">Organic solvent ABC transporter ATP-binding protein</fullName>
    </submittedName>
</protein>
<feature type="domain" description="ABC transporter" evidence="4">
    <location>
        <begin position="6"/>
        <end position="237"/>
    </location>
</feature>
<dbReference type="Pfam" id="PF00005">
    <property type="entry name" value="ABC_tran"/>
    <property type="match status" value="1"/>
</dbReference>
<reference evidence="5 6" key="1">
    <citation type="submission" date="2015-09" db="EMBL/GenBank/DDBJ databases">
        <title>Sorangium comparison.</title>
        <authorList>
            <person name="Zaburannyi N."/>
            <person name="Bunk B."/>
            <person name="Overmann J."/>
            <person name="Mueller R."/>
        </authorList>
    </citation>
    <scope>NUCLEOTIDE SEQUENCE [LARGE SCALE GENOMIC DNA]</scope>
    <source>
        <strain evidence="5 6">So ce26</strain>
    </source>
</reference>
<evidence type="ECO:0000256" key="3">
    <source>
        <dbReference type="ARBA" id="ARBA00022840"/>
    </source>
</evidence>
<evidence type="ECO:0000256" key="2">
    <source>
        <dbReference type="ARBA" id="ARBA00022741"/>
    </source>
</evidence>
<evidence type="ECO:0000259" key="4">
    <source>
        <dbReference type="PROSITE" id="PS50893"/>
    </source>
</evidence>
<dbReference type="InterPro" id="IPR003593">
    <property type="entry name" value="AAA+_ATPase"/>
</dbReference>
<dbReference type="PANTHER" id="PTHR43023:SF3">
    <property type="entry name" value="PROTEIN TRIGALACTOSYLDIACYLGLYCEROL 3, CHLOROPLASTIC"/>
    <property type="match status" value="1"/>
</dbReference>
<evidence type="ECO:0000313" key="6">
    <source>
        <dbReference type="Proteomes" id="UP000238348"/>
    </source>
</evidence>
<dbReference type="PANTHER" id="PTHR43023">
    <property type="entry name" value="PROTEIN TRIGALACTOSYLDIACYLGLYCEROL 3, CHLOROPLASTIC"/>
    <property type="match status" value="1"/>
</dbReference>
<dbReference type="InterPro" id="IPR017871">
    <property type="entry name" value="ABC_transporter-like_CS"/>
</dbReference>
<evidence type="ECO:0000313" key="5">
    <source>
        <dbReference type="EMBL" id="AUX45313.1"/>
    </source>
</evidence>
<dbReference type="OrthoDB" id="9802264at2"/>
<sequence length="245" mass="26369">MSAPIIEVVDLSVGWGERRLLENASFRVERGDVFAILGGSGCGKSTLLRFLTGLEQPLSGSIHIDGIGAPSLGEGRPPFGVMFQHGALFGSMTVLENVALPLREWTQLPPDVVYAMARAKLRLVGLEAAADRLPAELSGGMKKRAAIARAMALEPELLFLDEPSAGLDPVMSAGLDELILTLKRVVGLTVVVVTHELQSIFAIVDQCIMLDKETRSIIARGRPSDLRSSEDPRVHSFFNRTAEAA</sequence>
<evidence type="ECO:0000256" key="1">
    <source>
        <dbReference type="ARBA" id="ARBA00022448"/>
    </source>
</evidence>
<dbReference type="RefSeq" id="WP_104983709.1">
    <property type="nucleotide sequence ID" value="NZ_CP012673.1"/>
</dbReference>
<organism evidence="5 6">
    <name type="scientific">Sorangium cellulosum</name>
    <name type="common">Polyangium cellulosum</name>
    <dbReference type="NCBI Taxonomy" id="56"/>
    <lineage>
        <taxon>Bacteria</taxon>
        <taxon>Pseudomonadati</taxon>
        <taxon>Myxococcota</taxon>
        <taxon>Polyangia</taxon>
        <taxon>Polyangiales</taxon>
        <taxon>Polyangiaceae</taxon>
        <taxon>Sorangium</taxon>
    </lineage>
</organism>
<dbReference type="AlphaFoldDB" id="A0A2L0F1A5"/>
<dbReference type="Gene3D" id="3.40.50.300">
    <property type="entry name" value="P-loop containing nucleotide triphosphate hydrolases"/>
    <property type="match status" value="1"/>
</dbReference>
<dbReference type="InterPro" id="IPR027417">
    <property type="entry name" value="P-loop_NTPase"/>
</dbReference>
<name>A0A2L0F1A5_SORCE</name>
<keyword evidence="1" id="KW-0813">Transport</keyword>
<proteinExistence type="predicted"/>